<evidence type="ECO:0000313" key="5">
    <source>
        <dbReference type="EMBL" id="TKA89557.1"/>
    </source>
</evidence>
<dbReference type="SUPFAM" id="SSF51735">
    <property type="entry name" value="NAD(P)-binding Rossmann-fold domains"/>
    <property type="match status" value="1"/>
</dbReference>
<evidence type="ECO:0000259" key="2">
    <source>
        <dbReference type="Pfam" id="PF16653"/>
    </source>
</evidence>
<dbReference type="AlphaFoldDB" id="A0A031M508"/>
<keyword evidence="6" id="KW-1185">Reference proteome</keyword>
<dbReference type="EMBL" id="SWAV01000008">
    <property type="protein sequence ID" value="TKA89557.1"/>
    <property type="molecule type" value="Genomic_DNA"/>
</dbReference>
<dbReference type="PANTHER" id="PTHR43796:SF2">
    <property type="entry name" value="CARBOXYNORSPERMIDINE SYNTHASE"/>
    <property type="match status" value="1"/>
</dbReference>
<dbReference type="Gene3D" id="3.40.50.720">
    <property type="entry name" value="NAD(P)-binding Rossmann-like Domain"/>
    <property type="match status" value="1"/>
</dbReference>
<dbReference type="InterPro" id="IPR005097">
    <property type="entry name" value="Sacchrp_dh_NADP-bd"/>
</dbReference>
<reference evidence="5 8" key="2">
    <citation type="submission" date="2019-04" db="EMBL/GenBank/DDBJ databases">
        <title>Crypto-aerobic microbial life in anoxic (sulfidic) marine sediments.</title>
        <authorList>
            <person name="Bhattacharya S."/>
            <person name="Roy C."/>
            <person name="Mondal N."/>
            <person name="Sarkar J."/>
            <person name="Mandal S."/>
            <person name="Rameez M.J."/>
            <person name="Ghosh W."/>
        </authorList>
    </citation>
    <scope>NUCLEOTIDE SEQUENCE [LARGE SCALE GENOMIC DNA]</scope>
    <source>
        <strain evidence="5 8">SBBB</strain>
    </source>
</reference>
<dbReference type="EMBL" id="FOGN01000001">
    <property type="protein sequence ID" value="SER31877.1"/>
    <property type="molecule type" value="Genomic_DNA"/>
</dbReference>
<name>A0A031M508_9GAMM</name>
<dbReference type="EMBL" id="FOUA01000001">
    <property type="protein sequence ID" value="SFL83226.1"/>
    <property type="molecule type" value="Genomic_DNA"/>
</dbReference>
<evidence type="ECO:0000313" key="6">
    <source>
        <dbReference type="Proteomes" id="UP000186599"/>
    </source>
</evidence>
<evidence type="ECO:0000259" key="1">
    <source>
        <dbReference type="Pfam" id="PF03435"/>
    </source>
</evidence>
<feature type="domain" description="Saccharopine dehydrogenase-like C-terminal" evidence="2">
    <location>
        <begin position="150"/>
        <end position="397"/>
    </location>
</feature>
<evidence type="ECO:0000313" key="3">
    <source>
        <dbReference type="EMBL" id="SER31877.1"/>
    </source>
</evidence>
<protein>
    <submittedName>
        <fullName evidence="3">Carboxynorspermidine dehydrogenase</fullName>
    </submittedName>
    <submittedName>
        <fullName evidence="5">Saccharopine dehydrogenase family protein</fullName>
    </submittedName>
    <submittedName>
        <fullName evidence="4">Saccharopine dehydrogenase, NADP-dependent</fullName>
    </submittedName>
</protein>
<evidence type="ECO:0000313" key="4">
    <source>
        <dbReference type="EMBL" id="SFL83226.1"/>
    </source>
</evidence>
<accession>A0A031M508</accession>
<organism evidence="5 8">
    <name type="scientific">Halopseudomonas bauzanensis</name>
    <dbReference type="NCBI Taxonomy" id="653930"/>
    <lineage>
        <taxon>Bacteria</taxon>
        <taxon>Pseudomonadati</taxon>
        <taxon>Pseudomonadota</taxon>
        <taxon>Gammaproteobacteria</taxon>
        <taxon>Pseudomonadales</taxon>
        <taxon>Pseudomonadaceae</taxon>
        <taxon>Halopseudomonas</taxon>
    </lineage>
</organism>
<sequence length="412" mass="45224">MKRNVLIIGAGGVAQVVAHKCAQHNDVLGDIHIASRTVEKCQQIVDSVREKGSLKTAGELQAHALDALDIEATKALIAKTQSQLVINVGSAFINMSVLQACIETGAAYLDTAIHEDPEKICETPPWYANYEWKRRELCEANNVTAILGVGFDPGVVNAYAAIAVNEYFDSVSDIDIIDINAGSHGHYFATNFDPEINFREFTGQVWSWQNSQWTSNQMFEVKRTDDLPVVGEQTSYMTGHDELHSLSKNLDVPNIRFWMGFGEHYINVFTVLKNLGLLSEQPVTTAEGLEVVPLKVVKAVLPDPSSLAPNYQGKTCIGDLVKGKKDGADKEVFIYNVADHAEAYQEVGSQGISYTAGVPPVAAAILIAQGKWDVQKMVNVEELDCKPFINLLNEMGLPTRIKDEQGDRALSF</sequence>
<feature type="domain" description="Saccharopine dehydrogenase NADP binding" evidence="1">
    <location>
        <begin position="5"/>
        <end position="146"/>
    </location>
</feature>
<evidence type="ECO:0000313" key="7">
    <source>
        <dbReference type="Proteomes" id="UP000186904"/>
    </source>
</evidence>
<proteinExistence type="predicted"/>
<dbReference type="Pfam" id="PF03435">
    <property type="entry name" value="Sacchrp_dh_NADP"/>
    <property type="match status" value="1"/>
</dbReference>
<dbReference type="Proteomes" id="UP000186599">
    <property type="component" value="Unassembled WGS sequence"/>
</dbReference>
<dbReference type="Gene3D" id="3.30.360.10">
    <property type="entry name" value="Dihydrodipicolinate Reductase, domain 2"/>
    <property type="match status" value="1"/>
</dbReference>
<dbReference type="STRING" id="653930.SAMN05216589_0176"/>
<evidence type="ECO:0000313" key="8">
    <source>
        <dbReference type="Proteomes" id="UP000305198"/>
    </source>
</evidence>
<dbReference type="InterPro" id="IPR036291">
    <property type="entry name" value="NAD(P)-bd_dom_sf"/>
</dbReference>
<dbReference type="RefSeq" id="WP_036993242.1">
    <property type="nucleotide sequence ID" value="NZ_FOGN01000001.1"/>
</dbReference>
<gene>
    <name evidence="5" type="ORF">FA869_16545</name>
    <name evidence="4" type="ORF">SAMN04487855_1447</name>
    <name evidence="3" type="ORF">SAMN05216589_0176</name>
</gene>
<dbReference type="InterPro" id="IPR032095">
    <property type="entry name" value="Sacchrp_dh-like_C"/>
</dbReference>
<reference evidence="6 7" key="1">
    <citation type="submission" date="2016-10" db="EMBL/GenBank/DDBJ databases">
        <authorList>
            <person name="de Groot N.N."/>
        </authorList>
    </citation>
    <scope>NUCLEOTIDE SEQUENCE [LARGE SCALE GENOMIC DNA]</scope>
    <source>
        <strain evidence="4 6">CGMCC 1.9095</strain>
        <strain evidence="3 7">DSM 22558</strain>
    </source>
</reference>
<dbReference type="OrthoDB" id="9769367at2"/>
<dbReference type="Proteomes" id="UP000186904">
    <property type="component" value="Unassembled WGS sequence"/>
</dbReference>
<dbReference type="Pfam" id="PF16653">
    <property type="entry name" value="Sacchrp_dh_C"/>
    <property type="match status" value="1"/>
</dbReference>
<dbReference type="PANTHER" id="PTHR43796">
    <property type="entry name" value="CARBOXYNORSPERMIDINE SYNTHASE"/>
    <property type="match status" value="1"/>
</dbReference>
<dbReference type="Proteomes" id="UP000305198">
    <property type="component" value="Unassembled WGS sequence"/>
</dbReference>